<dbReference type="AlphaFoldDB" id="A0A2T5D9H3"/>
<feature type="transmembrane region" description="Helical" evidence="1">
    <location>
        <begin position="248"/>
        <end position="267"/>
    </location>
</feature>
<evidence type="ECO:0000256" key="1">
    <source>
        <dbReference type="SAM" id="Phobius"/>
    </source>
</evidence>
<proteinExistence type="predicted"/>
<feature type="transmembrane region" description="Helical" evidence="1">
    <location>
        <begin position="6"/>
        <end position="26"/>
    </location>
</feature>
<reference evidence="2 3" key="1">
    <citation type="submission" date="2018-03" db="EMBL/GenBank/DDBJ databases">
        <title>Draft genome sequences of four Enterococcus mundtii strains isolated from beef slaughterhouses in Kenya.</title>
        <authorList>
            <person name="Wambui J."/>
            <person name="Stevens M."/>
            <person name="Njage P."/>
            <person name="Stephan R."/>
            <person name="Tasara T."/>
        </authorList>
    </citation>
    <scope>NUCLEOTIDE SEQUENCE [LARGE SCALE GENOMIC DNA]</scope>
    <source>
        <strain evidence="2 3">H18-EM</strain>
    </source>
</reference>
<feature type="transmembrane region" description="Helical" evidence="1">
    <location>
        <begin position="47"/>
        <end position="65"/>
    </location>
</feature>
<evidence type="ECO:0000313" key="3">
    <source>
        <dbReference type="Proteomes" id="UP000244022"/>
    </source>
</evidence>
<name>A0A2T5D9H3_ENTMU</name>
<organism evidence="2 3">
    <name type="scientific">Enterococcus mundtii</name>
    <dbReference type="NCBI Taxonomy" id="53346"/>
    <lineage>
        <taxon>Bacteria</taxon>
        <taxon>Bacillati</taxon>
        <taxon>Bacillota</taxon>
        <taxon>Bacilli</taxon>
        <taxon>Lactobacillales</taxon>
        <taxon>Enterococcaceae</taxon>
        <taxon>Enterococcus</taxon>
    </lineage>
</organism>
<keyword evidence="1" id="KW-1133">Transmembrane helix</keyword>
<comment type="caution">
    <text evidence="2">The sequence shown here is derived from an EMBL/GenBank/DDBJ whole genome shotgun (WGS) entry which is preliminary data.</text>
</comment>
<feature type="transmembrane region" description="Helical" evidence="1">
    <location>
        <begin position="214"/>
        <end position="236"/>
    </location>
</feature>
<dbReference type="EMBL" id="PYGR01000106">
    <property type="protein sequence ID" value="PTO34062.1"/>
    <property type="molecule type" value="Genomic_DNA"/>
</dbReference>
<keyword evidence="1" id="KW-0812">Transmembrane</keyword>
<accession>A0A2T5D9H3</accession>
<gene>
    <name evidence="2" type="ORF">C6N14_14130</name>
</gene>
<feature type="transmembrane region" description="Helical" evidence="1">
    <location>
        <begin position="77"/>
        <end position="101"/>
    </location>
</feature>
<keyword evidence="1" id="KW-0472">Membrane</keyword>
<feature type="transmembrane region" description="Helical" evidence="1">
    <location>
        <begin position="279"/>
        <end position="297"/>
    </location>
</feature>
<feature type="transmembrane region" description="Helical" evidence="1">
    <location>
        <begin position="150"/>
        <end position="174"/>
    </location>
</feature>
<dbReference type="Proteomes" id="UP000244022">
    <property type="component" value="Unassembled WGS sequence"/>
</dbReference>
<evidence type="ECO:0000313" key="2">
    <source>
        <dbReference type="EMBL" id="PTO34062.1"/>
    </source>
</evidence>
<protein>
    <submittedName>
        <fullName evidence="2">Uncharacterized protein</fullName>
    </submittedName>
</protein>
<feature type="transmembrane region" description="Helical" evidence="1">
    <location>
        <begin position="317"/>
        <end position="342"/>
    </location>
</feature>
<feature type="transmembrane region" description="Helical" evidence="1">
    <location>
        <begin position="113"/>
        <end position="138"/>
    </location>
</feature>
<sequence length="354" mass="40667">MWLFPIIYLCITAVQWIITMVLHDIITKIHIYDVLDGIHKKMNLKKSWRIVVALGSTAILSLGTAQVTKFYLLSGAYFWIVYLSFGLYLFVFLLPWLNLILPYRRNFHSKSMFLFNMSTGTLLLWIIVLSIAPNIIYLDEAGVTSIPANVSLKLITIGLLIIYYILSVILMILANHIYILDEERTVVSLYRTLTDIKILKVKNRDKNRLDYQKIAVVNSTIPIIFLLIVLSIENVIKYDSNIQFVDNILVIATIVTIIGGFISTLFLGNHNKWIKLTSLVVYTIVLCFNLMITFLYTHSGFTLLFEIIAEGLHYFSLYLIAIKQIGVLLLNILACIVPYILLYRKKKKSSIDLE</sequence>